<evidence type="ECO:0000259" key="4">
    <source>
        <dbReference type="PROSITE" id="PS50405"/>
    </source>
</evidence>
<dbReference type="Pfam" id="PF13409">
    <property type="entry name" value="GST_N_2"/>
    <property type="match status" value="1"/>
</dbReference>
<dbReference type="Pfam" id="PF07143">
    <property type="entry name" value="CrtC"/>
    <property type="match status" value="1"/>
</dbReference>
<dbReference type="Gene3D" id="3.40.30.10">
    <property type="entry name" value="Glutaredoxin"/>
    <property type="match status" value="1"/>
</dbReference>
<keyword evidence="6" id="KW-1185">Reference proteome</keyword>
<dbReference type="InterPro" id="IPR040079">
    <property type="entry name" value="Glutathione_S-Trfase"/>
</dbReference>
<dbReference type="InterPro" id="IPR023374">
    <property type="entry name" value="AttH-like_dom_sf"/>
</dbReference>
<evidence type="ECO:0008006" key="7">
    <source>
        <dbReference type="Google" id="ProtNLM"/>
    </source>
</evidence>
<feature type="chain" id="PRO_5040427172" description="Glutathione S-transferase" evidence="2">
    <location>
        <begin position="21"/>
        <end position="532"/>
    </location>
</feature>
<evidence type="ECO:0000256" key="1">
    <source>
        <dbReference type="ARBA" id="ARBA00007409"/>
    </source>
</evidence>
<dbReference type="SFLD" id="SFLDG00358">
    <property type="entry name" value="Main_(cytGST)"/>
    <property type="match status" value="1"/>
</dbReference>
<evidence type="ECO:0000313" key="6">
    <source>
        <dbReference type="Proteomes" id="UP000722485"/>
    </source>
</evidence>
<proteinExistence type="inferred from homology"/>
<organism evidence="5 6">
    <name type="scientific">Cylindrodendrum hubeiense</name>
    <dbReference type="NCBI Taxonomy" id="595255"/>
    <lineage>
        <taxon>Eukaryota</taxon>
        <taxon>Fungi</taxon>
        <taxon>Dikarya</taxon>
        <taxon>Ascomycota</taxon>
        <taxon>Pezizomycotina</taxon>
        <taxon>Sordariomycetes</taxon>
        <taxon>Hypocreomycetidae</taxon>
        <taxon>Hypocreales</taxon>
        <taxon>Nectriaceae</taxon>
        <taxon>Cylindrodendrum</taxon>
    </lineage>
</organism>
<dbReference type="Proteomes" id="UP000722485">
    <property type="component" value="Unassembled WGS sequence"/>
</dbReference>
<dbReference type="PROSITE" id="PS50404">
    <property type="entry name" value="GST_NTER"/>
    <property type="match status" value="1"/>
</dbReference>
<dbReference type="InterPro" id="IPR036282">
    <property type="entry name" value="Glutathione-S-Trfase_C_sf"/>
</dbReference>
<dbReference type="PANTHER" id="PTHR40617">
    <property type="entry name" value="TERPENE CYCLASE ASQC"/>
    <property type="match status" value="1"/>
</dbReference>
<dbReference type="PROSITE" id="PS51354">
    <property type="entry name" value="GLUTAREDOXIN_2"/>
    <property type="match status" value="1"/>
</dbReference>
<dbReference type="Gene3D" id="2.40.370.10">
    <property type="entry name" value="AttH-like domain"/>
    <property type="match status" value="2"/>
</dbReference>
<feature type="domain" description="GST N-terminal" evidence="3">
    <location>
        <begin position="305"/>
        <end position="384"/>
    </location>
</feature>
<dbReference type="InterPro" id="IPR004045">
    <property type="entry name" value="Glutathione_S-Trfase_N"/>
</dbReference>
<accession>A0A9P5HFA0</accession>
<gene>
    <name evidence="5" type="ORF">G7Z17_g1936</name>
</gene>
<dbReference type="InterPro" id="IPR036249">
    <property type="entry name" value="Thioredoxin-like_sf"/>
</dbReference>
<evidence type="ECO:0000259" key="3">
    <source>
        <dbReference type="PROSITE" id="PS50404"/>
    </source>
</evidence>
<dbReference type="PROSITE" id="PS50405">
    <property type="entry name" value="GST_CTER"/>
    <property type="match status" value="1"/>
</dbReference>
<dbReference type="AlphaFoldDB" id="A0A9P5HFA0"/>
<dbReference type="EMBL" id="JAANBB010000017">
    <property type="protein sequence ID" value="KAF7555827.1"/>
    <property type="molecule type" value="Genomic_DNA"/>
</dbReference>
<protein>
    <recommendedName>
        <fullName evidence="7">Glutathione S-transferase</fullName>
    </recommendedName>
</protein>
<evidence type="ECO:0000256" key="2">
    <source>
        <dbReference type="SAM" id="SignalP"/>
    </source>
</evidence>
<name>A0A9P5HFA0_9HYPO</name>
<feature type="domain" description="GST C-terminal" evidence="4">
    <location>
        <begin position="393"/>
        <end position="527"/>
    </location>
</feature>
<comment type="caution">
    <text evidence="5">The sequence shown here is derived from an EMBL/GenBank/DDBJ whole genome shotgun (WGS) entry which is preliminary data.</text>
</comment>
<dbReference type="InterPro" id="IPR010987">
    <property type="entry name" value="Glutathione-S-Trfase_C-like"/>
</dbReference>
<dbReference type="SUPFAM" id="SSF159245">
    <property type="entry name" value="AttH-like"/>
    <property type="match status" value="1"/>
</dbReference>
<evidence type="ECO:0000313" key="5">
    <source>
        <dbReference type="EMBL" id="KAF7555827.1"/>
    </source>
</evidence>
<dbReference type="Gene3D" id="1.20.1050.10">
    <property type="match status" value="1"/>
</dbReference>
<comment type="similarity">
    <text evidence="1">Belongs to the GST superfamily.</text>
</comment>
<dbReference type="PANTHER" id="PTHR40617:SF1">
    <property type="entry name" value="ATTH DOMAIN-CONTAINING PROTEIN-RELATED"/>
    <property type="match status" value="1"/>
</dbReference>
<dbReference type="SUPFAM" id="SSF52833">
    <property type="entry name" value="Thioredoxin-like"/>
    <property type="match status" value="1"/>
</dbReference>
<sequence>MILSIPKVVVGLWLCTASVAYHFQPDKHDTWKNTRSPSLIDLSEDQNSGSYWSSAFVTATTGQQFLIVHHQFSTICKSSVLDLQTLKYSKHVDHCEITDATRVVTPDYLSITFPNLSIVADVPDKISELQLSAKSPDYSFSLDVEARTSKVLLNGGNGVIAWGPGYSNCSHWSIPAARTSGKLTLGEKKPLTLDPSKSFTWYDHQITNGVPSNFTWFEFHFPDPSIRVSVWAYDWPESSDSWRYATVRLGEETNLVLPYTLSADWDNAWVSPLSGRKFPQSWTLKFENGDYLRVNSVKEDQEAAADITLYTNHRCPWAHRAHIVLAELGIPFKEEIIDLDTPRTPEYLKVNPRGQVPTLSYNGEIITESAIVAQFLADAYPSHLLPSTTDKNGPLVRARIAFFVDAWFSRVQSHYGKVVFAKSDSDAEVSAKDIVAAIAKEVEPLLTGAAPFFGGNEKITLAEVLIGPFILRIFSLSKAGVIPESIAKELPDAAPRFYQWAQAVIQQPAVLSIYNEEKIVESTKNRVAKLRA</sequence>
<reference evidence="5" key="1">
    <citation type="submission" date="2020-03" db="EMBL/GenBank/DDBJ databases">
        <title>Draft Genome Sequence of Cylindrodendrum hubeiense.</title>
        <authorList>
            <person name="Buettner E."/>
            <person name="Kellner H."/>
        </authorList>
    </citation>
    <scope>NUCLEOTIDE SEQUENCE</scope>
    <source>
        <strain evidence="5">IHI 201604</strain>
    </source>
</reference>
<dbReference type="OrthoDB" id="5295747at2759"/>
<dbReference type="InterPro" id="IPR053112">
    <property type="entry name" value="Fungal_Dehydratase/Hydratase"/>
</dbReference>
<feature type="signal peptide" evidence="2">
    <location>
        <begin position="1"/>
        <end position="20"/>
    </location>
</feature>
<dbReference type="InterPro" id="IPR010791">
    <property type="entry name" value="AttH_dom"/>
</dbReference>
<dbReference type="SUPFAM" id="SSF47616">
    <property type="entry name" value="GST C-terminal domain-like"/>
    <property type="match status" value="1"/>
</dbReference>
<dbReference type="SFLD" id="SFLDS00019">
    <property type="entry name" value="Glutathione_Transferase_(cytos"/>
    <property type="match status" value="1"/>
</dbReference>
<dbReference type="CDD" id="cd00570">
    <property type="entry name" value="GST_N_family"/>
    <property type="match status" value="1"/>
</dbReference>
<keyword evidence="2" id="KW-0732">Signal</keyword>